<dbReference type="Pfam" id="PF07811">
    <property type="entry name" value="TadE"/>
    <property type="match status" value="1"/>
</dbReference>
<keyword evidence="1" id="KW-0472">Membrane</keyword>
<evidence type="ECO:0000313" key="3">
    <source>
        <dbReference type="EMBL" id="QDT22109.1"/>
    </source>
</evidence>
<name>A0A517PRW5_9PLAN</name>
<evidence type="ECO:0000313" key="4">
    <source>
        <dbReference type="Proteomes" id="UP000320421"/>
    </source>
</evidence>
<reference evidence="3 4" key="1">
    <citation type="submission" date="2019-02" db="EMBL/GenBank/DDBJ databases">
        <title>Deep-cultivation of Planctomycetes and their phenomic and genomic characterization uncovers novel biology.</title>
        <authorList>
            <person name="Wiegand S."/>
            <person name="Jogler M."/>
            <person name="Boedeker C."/>
            <person name="Pinto D."/>
            <person name="Vollmers J."/>
            <person name="Rivas-Marin E."/>
            <person name="Kohn T."/>
            <person name="Peeters S.H."/>
            <person name="Heuer A."/>
            <person name="Rast P."/>
            <person name="Oberbeckmann S."/>
            <person name="Bunk B."/>
            <person name="Jeske O."/>
            <person name="Meyerdierks A."/>
            <person name="Storesund J.E."/>
            <person name="Kallscheuer N."/>
            <person name="Luecker S."/>
            <person name="Lage O.M."/>
            <person name="Pohl T."/>
            <person name="Merkel B.J."/>
            <person name="Hornburger P."/>
            <person name="Mueller R.-W."/>
            <person name="Bruemmer F."/>
            <person name="Labrenz M."/>
            <person name="Spormann A.M."/>
            <person name="Op den Camp H."/>
            <person name="Overmann J."/>
            <person name="Amann R."/>
            <person name="Jetten M.S.M."/>
            <person name="Mascher T."/>
            <person name="Medema M.H."/>
            <person name="Devos D.P."/>
            <person name="Kaster A.-K."/>
            <person name="Ovreas L."/>
            <person name="Rohde M."/>
            <person name="Galperin M.Y."/>
            <person name="Jogler C."/>
        </authorList>
    </citation>
    <scope>NUCLEOTIDE SEQUENCE [LARGE SCALE GENOMIC DNA]</scope>
    <source>
        <strain evidence="3 4">HG66A1</strain>
    </source>
</reference>
<dbReference type="AlphaFoldDB" id="A0A517PRW5"/>
<dbReference type="RefSeq" id="WP_145187447.1">
    <property type="nucleotide sequence ID" value="NZ_CP036266.1"/>
</dbReference>
<dbReference type="InterPro" id="IPR012495">
    <property type="entry name" value="TadE-like_dom"/>
</dbReference>
<dbReference type="OrthoDB" id="289290at2"/>
<keyword evidence="1" id="KW-1133">Transmembrane helix</keyword>
<gene>
    <name evidence="3" type="ORF">HG66A1_39160</name>
</gene>
<protein>
    <submittedName>
        <fullName evidence="3">TadE-like protein</fullName>
    </submittedName>
</protein>
<keyword evidence="1" id="KW-0812">Transmembrane</keyword>
<accession>A0A517PRW5</accession>
<proteinExistence type="predicted"/>
<sequence>MLTQRKTALAQKSSQRKGVAAVECALVAPLLVLITLGAIDSGQFVNMAQVVNDASYAGARQASQNTALNRSEVRAAVFNYFVQQFPHVSATEIDSALTVNVYRSLNISLLEGDLTAVLNGDLTTLLSGEPVAVQVIFRYDSVRWLTGFPGLDARTVETTTVMRRE</sequence>
<dbReference type="EMBL" id="CP036266">
    <property type="protein sequence ID" value="QDT22109.1"/>
    <property type="molecule type" value="Genomic_DNA"/>
</dbReference>
<evidence type="ECO:0000256" key="1">
    <source>
        <dbReference type="SAM" id="Phobius"/>
    </source>
</evidence>
<keyword evidence="4" id="KW-1185">Reference proteome</keyword>
<evidence type="ECO:0000259" key="2">
    <source>
        <dbReference type="Pfam" id="PF07811"/>
    </source>
</evidence>
<feature type="transmembrane region" description="Helical" evidence="1">
    <location>
        <begin position="20"/>
        <end position="39"/>
    </location>
</feature>
<feature type="domain" description="TadE-like" evidence="2">
    <location>
        <begin position="18"/>
        <end position="60"/>
    </location>
</feature>
<organism evidence="3 4">
    <name type="scientific">Gimesia chilikensis</name>
    <dbReference type="NCBI Taxonomy" id="2605989"/>
    <lineage>
        <taxon>Bacteria</taxon>
        <taxon>Pseudomonadati</taxon>
        <taxon>Planctomycetota</taxon>
        <taxon>Planctomycetia</taxon>
        <taxon>Planctomycetales</taxon>
        <taxon>Planctomycetaceae</taxon>
        <taxon>Gimesia</taxon>
    </lineage>
</organism>
<dbReference type="Proteomes" id="UP000320421">
    <property type="component" value="Chromosome"/>
</dbReference>